<dbReference type="Pfam" id="PF00455">
    <property type="entry name" value="DeoRC"/>
    <property type="match status" value="1"/>
</dbReference>
<dbReference type="PRINTS" id="PR00037">
    <property type="entry name" value="HTHLACR"/>
</dbReference>
<dbReference type="PROSITE" id="PS51000">
    <property type="entry name" value="HTH_DEOR_2"/>
    <property type="match status" value="1"/>
</dbReference>
<evidence type="ECO:0000313" key="4">
    <source>
        <dbReference type="EMBL" id="OAH57392.1"/>
    </source>
</evidence>
<name>A0A177KVP0_9BACI</name>
<dbReference type="InterPro" id="IPR050313">
    <property type="entry name" value="Carb_Metab_HTH_regulators"/>
</dbReference>
<dbReference type="EMBL" id="LQWZ01000014">
    <property type="protein sequence ID" value="OAH57392.1"/>
    <property type="molecule type" value="Genomic_DNA"/>
</dbReference>
<dbReference type="SMART" id="SM00420">
    <property type="entry name" value="HTH_DEOR"/>
    <property type="match status" value="1"/>
</dbReference>
<dbReference type="SUPFAM" id="SSF100950">
    <property type="entry name" value="NagB/RpiA/CoA transferase-like"/>
    <property type="match status" value="1"/>
</dbReference>
<comment type="caution">
    <text evidence="4">The sequence shown here is derived from an EMBL/GenBank/DDBJ whole genome shotgun (WGS) entry which is preliminary data.</text>
</comment>
<sequence>MLAEERKLKIMEYVAEYGSVRVSDLAEEFVVSTETVRRYLDELEKDQKLKKVYGGAVRLSEKEEPPILNRETKNRLEKRLIAEQAVSFILEGDVVFIDEGTTTLQMADGLSRFKEITVMTTSFPLANRLMQTDFEGDIIFLGGLVQKDHWRTAGSLTTKVVRELHADKAFIAVDGVHPEFGLSCYDSDKAVLGQMYMEQAETSYVLADYSKMNTRATHCIAPLQQVDFIVTDRPAEGSWSNDNWVVARS</sequence>
<dbReference type="Proteomes" id="UP000077271">
    <property type="component" value="Unassembled WGS sequence"/>
</dbReference>
<evidence type="ECO:0000259" key="3">
    <source>
        <dbReference type="PROSITE" id="PS51000"/>
    </source>
</evidence>
<dbReference type="Pfam" id="PF08220">
    <property type="entry name" value="HTH_DeoR"/>
    <property type="match status" value="1"/>
</dbReference>
<dbReference type="InterPro" id="IPR014036">
    <property type="entry name" value="DeoR-like_C"/>
</dbReference>
<dbReference type="PANTHER" id="PTHR30363">
    <property type="entry name" value="HTH-TYPE TRANSCRIPTIONAL REGULATOR SRLR-RELATED"/>
    <property type="match status" value="1"/>
</dbReference>
<dbReference type="RefSeq" id="WP_018395319.1">
    <property type="nucleotide sequence ID" value="NZ_LQWZ01000014.1"/>
</dbReference>
<keyword evidence="2" id="KW-0804">Transcription</keyword>
<protein>
    <recommendedName>
        <fullName evidence="3">HTH deoR-type domain-containing protein</fullName>
    </recommendedName>
</protein>
<dbReference type="AlphaFoldDB" id="A0A177KVP0"/>
<gene>
    <name evidence="4" type="ORF">AWH48_19090</name>
</gene>
<feature type="domain" description="HTH deoR-type" evidence="3">
    <location>
        <begin position="3"/>
        <end position="58"/>
    </location>
</feature>
<dbReference type="Gene3D" id="1.10.10.10">
    <property type="entry name" value="Winged helix-like DNA-binding domain superfamily/Winged helix DNA-binding domain"/>
    <property type="match status" value="1"/>
</dbReference>
<evidence type="ECO:0000313" key="5">
    <source>
        <dbReference type="Proteomes" id="UP000077271"/>
    </source>
</evidence>
<evidence type="ECO:0000256" key="1">
    <source>
        <dbReference type="ARBA" id="ARBA00023015"/>
    </source>
</evidence>
<dbReference type="InterPro" id="IPR037171">
    <property type="entry name" value="NagB/RpiA_transferase-like"/>
</dbReference>
<evidence type="ECO:0000256" key="2">
    <source>
        <dbReference type="ARBA" id="ARBA00023163"/>
    </source>
</evidence>
<proteinExistence type="predicted"/>
<dbReference type="InterPro" id="IPR036390">
    <property type="entry name" value="WH_DNA-bd_sf"/>
</dbReference>
<dbReference type="Gene3D" id="3.40.50.1360">
    <property type="match status" value="1"/>
</dbReference>
<dbReference type="SMART" id="SM01134">
    <property type="entry name" value="DeoRC"/>
    <property type="match status" value="1"/>
</dbReference>
<dbReference type="PANTHER" id="PTHR30363:SF44">
    <property type="entry name" value="AGA OPERON TRANSCRIPTIONAL REPRESSOR-RELATED"/>
    <property type="match status" value="1"/>
</dbReference>
<dbReference type="InterPro" id="IPR036388">
    <property type="entry name" value="WH-like_DNA-bd_sf"/>
</dbReference>
<organism evidence="4 5">
    <name type="scientific">Domibacillus aminovorans</name>
    <dbReference type="NCBI Taxonomy" id="29332"/>
    <lineage>
        <taxon>Bacteria</taxon>
        <taxon>Bacillati</taxon>
        <taxon>Bacillota</taxon>
        <taxon>Bacilli</taxon>
        <taxon>Bacillales</taxon>
        <taxon>Bacillaceae</taxon>
        <taxon>Domibacillus</taxon>
    </lineage>
</organism>
<keyword evidence="1" id="KW-0805">Transcription regulation</keyword>
<dbReference type="GO" id="GO:0003700">
    <property type="term" value="F:DNA-binding transcription factor activity"/>
    <property type="evidence" value="ECO:0007669"/>
    <property type="project" value="InterPro"/>
</dbReference>
<reference evidence="4 5" key="1">
    <citation type="submission" date="2016-01" db="EMBL/GenBank/DDBJ databases">
        <title>Investigation of taxonomic status of Bacillus aminovorans.</title>
        <authorList>
            <person name="Verma A."/>
            <person name="Pal Y."/>
            <person name="Krishnamurthi S."/>
        </authorList>
    </citation>
    <scope>NUCLEOTIDE SEQUENCE [LARGE SCALE GENOMIC DNA]</scope>
    <source>
        <strain evidence="4 5">DSM 4337</strain>
    </source>
</reference>
<accession>A0A177KVP0</accession>
<dbReference type="InterPro" id="IPR001034">
    <property type="entry name" value="DeoR_HTH"/>
</dbReference>
<dbReference type="SUPFAM" id="SSF46785">
    <property type="entry name" value="Winged helix' DNA-binding domain"/>
    <property type="match status" value="1"/>
</dbReference>